<feature type="compositionally biased region" description="Low complexity" evidence="2">
    <location>
        <begin position="386"/>
        <end position="396"/>
    </location>
</feature>
<evidence type="ECO:0000256" key="1">
    <source>
        <dbReference type="SAM" id="Coils"/>
    </source>
</evidence>
<feature type="compositionally biased region" description="Polar residues" evidence="2">
    <location>
        <begin position="241"/>
        <end position="250"/>
    </location>
</feature>
<dbReference type="OrthoDB" id="10634609at2759"/>
<dbReference type="EMBL" id="CAJPDT010000044">
    <property type="protein sequence ID" value="CAF9926769.1"/>
    <property type="molecule type" value="Genomic_DNA"/>
</dbReference>
<sequence length="506" mass="53979">MESLIREKQRLKKTVEDKDTEIEDLKREIQQYKSKVEELEAKDVSLQMIVLPAHSSSLEKDKPPTSHLANLPARPPAPEKKPQPISILANLPARSNFTGFETTGGNTAPKASLFAPTAFSPKNPPWSAPLYAGLEPVPESNIPPTLPTRLGRRPKGRVPPLLPHHQSFGASHMPSPALASPALSQDLDTPNLSPATAGTSASTKFPAARSNKYFHGQVFGNIPVPQGALLPHMSSSPPSSFDFNRQSGNTWEKRRPSTPFSPFDFRPSLAGTQLCLSQSDAGLARYPCSSANSPLGAVPQRSARSIDHTIGPTPPYGNRLGAMSASLYRNVLPPSSSSTDASVPPSFARGLTQPKNISIRATLGTFSSLAAHAGQTVPSIGAGNRSSAAKPPSSSPGLTFSNQAYQQHHASESSTGPGLVFKPFYGTTKASSTHQGSIIQGVDLLPASPLLPKVKQQSAQIQLQMDMNETSNDAGSATDNEEEEEEVTGQWRSSLMETYIGVDYGV</sequence>
<feature type="compositionally biased region" description="Polar residues" evidence="2">
    <location>
        <begin position="469"/>
        <end position="478"/>
    </location>
</feature>
<organism evidence="3 4">
    <name type="scientific">Imshaugia aleurites</name>
    <dbReference type="NCBI Taxonomy" id="172621"/>
    <lineage>
        <taxon>Eukaryota</taxon>
        <taxon>Fungi</taxon>
        <taxon>Dikarya</taxon>
        <taxon>Ascomycota</taxon>
        <taxon>Pezizomycotina</taxon>
        <taxon>Lecanoromycetes</taxon>
        <taxon>OSLEUM clade</taxon>
        <taxon>Lecanoromycetidae</taxon>
        <taxon>Lecanorales</taxon>
        <taxon>Lecanorineae</taxon>
        <taxon>Parmeliaceae</taxon>
        <taxon>Imshaugia</taxon>
    </lineage>
</organism>
<feature type="region of interest" description="Disordered" evidence="2">
    <location>
        <begin position="377"/>
        <end position="418"/>
    </location>
</feature>
<feature type="region of interest" description="Disordered" evidence="2">
    <location>
        <begin position="55"/>
        <end position="82"/>
    </location>
</feature>
<proteinExistence type="predicted"/>
<dbReference type="AlphaFoldDB" id="A0A8H3IU90"/>
<feature type="region of interest" description="Disordered" evidence="2">
    <location>
        <begin position="235"/>
        <end position="258"/>
    </location>
</feature>
<evidence type="ECO:0000313" key="3">
    <source>
        <dbReference type="EMBL" id="CAF9926769.1"/>
    </source>
</evidence>
<evidence type="ECO:0000256" key="2">
    <source>
        <dbReference type="SAM" id="MobiDB-lite"/>
    </source>
</evidence>
<feature type="region of interest" description="Disordered" evidence="2">
    <location>
        <begin position="142"/>
        <end position="203"/>
    </location>
</feature>
<evidence type="ECO:0000313" key="4">
    <source>
        <dbReference type="Proteomes" id="UP000664534"/>
    </source>
</evidence>
<keyword evidence="1" id="KW-0175">Coiled coil</keyword>
<gene>
    <name evidence="3" type="ORF">IMSHALPRED_007040</name>
</gene>
<feature type="coiled-coil region" evidence="1">
    <location>
        <begin position="1"/>
        <end position="42"/>
    </location>
</feature>
<feature type="region of interest" description="Disordered" evidence="2">
    <location>
        <begin position="469"/>
        <end position="490"/>
    </location>
</feature>
<protein>
    <submittedName>
        <fullName evidence="3">Uncharacterized protein</fullName>
    </submittedName>
</protein>
<dbReference type="Proteomes" id="UP000664534">
    <property type="component" value="Unassembled WGS sequence"/>
</dbReference>
<keyword evidence="4" id="KW-1185">Reference proteome</keyword>
<comment type="caution">
    <text evidence="3">The sequence shown here is derived from an EMBL/GenBank/DDBJ whole genome shotgun (WGS) entry which is preliminary data.</text>
</comment>
<accession>A0A8H3IU90</accession>
<feature type="compositionally biased region" description="Polar residues" evidence="2">
    <location>
        <begin position="397"/>
        <end position="416"/>
    </location>
</feature>
<reference evidence="3" key="1">
    <citation type="submission" date="2021-03" db="EMBL/GenBank/DDBJ databases">
        <authorList>
            <person name="Tagirdzhanova G."/>
        </authorList>
    </citation>
    <scope>NUCLEOTIDE SEQUENCE</scope>
</reference>
<name>A0A8H3IU90_9LECA</name>
<feature type="compositionally biased region" description="Polar residues" evidence="2">
    <location>
        <begin position="182"/>
        <end position="203"/>
    </location>
</feature>